<evidence type="ECO:0000313" key="2">
    <source>
        <dbReference type="WBParaSite" id="nRc.2.0.1.t26793-RA"/>
    </source>
</evidence>
<proteinExistence type="predicted"/>
<keyword evidence="1" id="KW-1185">Reference proteome</keyword>
<accession>A0A915JL14</accession>
<evidence type="ECO:0000313" key="1">
    <source>
        <dbReference type="Proteomes" id="UP000887565"/>
    </source>
</evidence>
<organism evidence="1 2">
    <name type="scientific">Romanomermis culicivorax</name>
    <name type="common">Nematode worm</name>
    <dbReference type="NCBI Taxonomy" id="13658"/>
    <lineage>
        <taxon>Eukaryota</taxon>
        <taxon>Metazoa</taxon>
        <taxon>Ecdysozoa</taxon>
        <taxon>Nematoda</taxon>
        <taxon>Enoplea</taxon>
        <taxon>Dorylaimia</taxon>
        <taxon>Mermithida</taxon>
        <taxon>Mermithoidea</taxon>
        <taxon>Mermithidae</taxon>
        <taxon>Romanomermis</taxon>
    </lineage>
</organism>
<protein>
    <submittedName>
        <fullName evidence="2">Uncharacterized protein</fullName>
    </submittedName>
</protein>
<reference evidence="2" key="1">
    <citation type="submission" date="2022-11" db="UniProtKB">
        <authorList>
            <consortium name="WormBaseParasite"/>
        </authorList>
    </citation>
    <scope>IDENTIFICATION</scope>
</reference>
<dbReference type="Proteomes" id="UP000887565">
    <property type="component" value="Unplaced"/>
</dbReference>
<sequence>MWHSQRCYPLTPSIIDSSFREASTGVFGHVSGTFWPVHIEGRGREAYSYLCCVVHFSKNFTVRVRMMTVRHWDLATIPFNKLEVTCAPRSIGQHKSIVVCRPWTVIFGWAKNYSVLRYLRFSLVGCYMLSRRAGFIKAVITSSSGTVGSLDL</sequence>
<dbReference type="AlphaFoldDB" id="A0A915JL14"/>
<dbReference type="WBParaSite" id="nRc.2.0.1.t26793-RA">
    <property type="protein sequence ID" value="nRc.2.0.1.t26793-RA"/>
    <property type="gene ID" value="nRc.2.0.1.g26793"/>
</dbReference>
<name>A0A915JL14_ROMCU</name>